<reference evidence="1" key="1">
    <citation type="submission" date="2016-10" db="EMBL/GenBank/DDBJ databases">
        <title>Sequence of Gallionella enrichment culture.</title>
        <authorList>
            <person name="Poehlein A."/>
            <person name="Muehling M."/>
            <person name="Daniel R."/>
        </authorList>
    </citation>
    <scope>NUCLEOTIDE SEQUENCE</scope>
</reference>
<protein>
    <submittedName>
        <fullName evidence="1">Uncharacterized protein</fullName>
    </submittedName>
</protein>
<organism evidence="1">
    <name type="scientific">mine drainage metagenome</name>
    <dbReference type="NCBI Taxonomy" id="410659"/>
    <lineage>
        <taxon>unclassified sequences</taxon>
        <taxon>metagenomes</taxon>
        <taxon>ecological metagenomes</taxon>
    </lineage>
</organism>
<dbReference type="EMBL" id="MLJW01002578">
    <property type="protein sequence ID" value="OIQ74239.1"/>
    <property type="molecule type" value="Genomic_DNA"/>
</dbReference>
<gene>
    <name evidence="1" type="ORF">GALL_441110</name>
</gene>
<accession>A0A1J5Q2L9</accession>
<dbReference type="AlphaFoldDB" id="A0A1J5Q2L9"/>
<evidence type="ECO:0000313" key="1">
    <source>
        <dbReference type="EMBL" id="OIQ74239.1"/>
    </source>
</evidence>
<name>A0A1J5Q2L9_9ZZZZ</name>
<comment type="caution">
    <text evidence="1">The sequence shown here is derived from an EMBL/GenBank/DDBJ whole genome shotgun (WGS) entry which is preliminary data.</text>
</comment>
<sequence>MRDLVGSCPATWYEHDDLTVDGVAVGWWVEGDGPDAVVHAGHLAGLARGLAQASGRWDLRHAVDVLLAAPERRIELVVEQATDDLT</sequence>
<proteinExistence type="predicted"/>